<accession>A0AAV6FFI5</accession>
<comment type="caution">
    <text evidence="6">The sequence shown here is derived from an EMBL/GenBank/DDBJ whole genome shotgun (WGS) entry which is preliminary data.</text>
</comment>
<proteinExistence type="predicted"/>
<organism evidence="6 7">
    <name type="scientific">Alosa alosa</name>
    <name type="common">allis shad</name>
    <dbReference type="NCBI Taxonomy" id="278164"/>
    <lineage>
        <taxon>Eukaryota</taxon>
        <taxon>Metazoa</taxon>
        <taxon>Chordata</taxon>
        <taxon>Craniata</taxon>
        <taxon>Vertebrata</taxon>
        <taxon>Euteleostomi</taxon>
        <taxon>Actinopterygii</taxon>
        <taxon>Neopterygii</taxon>
        <taxon>Teleostei</taxon>
        <taxon>Clupei</taxon>
        <taxon>Clupeiformes</taxon>
        <taxon>Clupeoidei</taxon>
        <taxon>Clupeidae</taxon>
        <taxon>Alosa</taxon>
    </lineage>
</organism>
<dbReference type="PANTHER" id="PTHR22923">
    <property type="entry name" value="CEREBELLIN-RELATED"/>
    <property type="match status" value="1"/>
</dbReference>
<evidence type="ECO:0000256" key="1">
    <source>
        <dbReference type="ARBA" id="ARBA00004613"/>
    </source>
</evidence>
<evidence type="ECO:0000256" key="3">
    <source>
        <dbReference type="ARBA" id="ARBA00022729"/>
    </source>
</evidence>
<dbReference type="Proteomes" id="UP000823561">
    <property type="component" value="Chromosome 24"/>
</dbReference>
<dbReference type="Pfam" id="PF00386">
    <property type="entry name" value="C1q"/>
    <property type="match status" value="1"/>
</dbReference>
<keyword evidence="7" id="KW-1185">Reference proteome</keyword>
<evidence type="ECO:0000313" key="6">
    <source>
        <dbReference type="EMBL" id="KAG5261249.1"/>
    </source>
</evidence>
<dbReference type="SUPFAM" id="SSF49842">
    <property type="entry name" value="TNF-like"/>
    <property type="match status" value="1"/>
</dbReference>
<feature type="domain" description="C1q" evidence="5">
    <location>
        <begin position="65"/>
        <end position="202"/>
    </location>
</feature>
<feature type="coiled-coil region" evidence="4">
    <location>
        <begin position="5"/>
        <end position="71"/>
    </location>
</feature>
<dbReference type="Gene3D" id="2.60.120.40">
    <property type="match status" value="1"/>
</dbReference>
<dbReference type="SMART" id="SM00110">
    <property type="entry name" value="C1Q"/>
    <property type="match status" value="1"/>
</dbReference>
<dbReference type="InterPro" id="IPR050822">
    <property type="entry name" value="Cerebellin_Synaptic_Org"/>
</dbReference>
<keyword evidence="3" id="KW-0732">Signal</keyword>
<comment type="subcellular location">
    <subcellularLocation>
        <location evidence="1">Secreted</location>
    </subcellularLocation>
</comment>
<keyword evidence="4" id="KW-0175">Coiled coil</keyword>
<sequence length="202" mass="22317">MQEMLIEMRGELAKQKAEIRLAKAQVEEELEKLKRKNKELELKLEAVEDNNADLNNTLKQLQNINEESKVAFSVSFSVSSDIHIGPHDTDITLGFNHVFSNIGNAYSVCSGIFAAPVRGVYQFQYHIFAGGSHGAGAKLMKNGEQVAAAYNHKAPHDINTSQGLSLLLEKGDEVSLLLEAGWWVAAYQGHLTTFSGQLLFLM</sequence>
<dbReference type="PANTHER" id="PTHR22923:SF102">
    <property type="entry name" value="CEREBELLIN 13-RELATED"/>
    <property type="match status" value="1"/>
</dbReference>
<dbReference type="EMBL" id="JADWDJ010000024">
    <property type="protein sequence ID" value="KAG5261249.1"/>
    <property type="molecule type" value="Genomic_DNA"/>
</dbReference>
<dbReference type="GO" id="GO:0005576">
    <property type="term" value="C:extracellular region"/>
    <property type="evidence" value="ECO:0007669"/>
    <property type="project" value="UniProtKB-SubCell"/>
</dbReference>
<gene>
    <name evidence="6" type="ORF">AALO_G00301730</name>
</gene>
<dbReference type="InterPro" id="IPR001073">
    <property type="entry name" value="C1q_dom"/>
</dbReference>
<dbReference type="InterPro" id="IPR008983">
    <property type="entry name" value="Tumour_necrosis_fac-like_dom"/>
</dbReference>
<name>A0AAV6FFI5_9TELE</name>
<evidence type="ECO:0000313" key="7">
    <source>
        <dbReference type="Proteomes" id="UP000823561"/>
    </source>
</evidence>
<evidence type="ECO:0000256" key="4">
    <source>
        <dbReference type="SAM" id="Coils"/>
    </source>
</evidence>
<evidence type="ECO:0000256" key="2">
    <source>
        <dbReference type="ARBA" id="ARBA00022525"/>
    </source>
</evidence>
<dbReference type="AlphaFoldDB" id="A0AAV6FFI5"/>
<protein>
    <recommendedName>
        <fullName evidence="5">C1q domain-containing protein</fullName>
    </recommendedName>
</protein>
<dbReference type="PROSITE" id="PS50871">
    <property type="entry name" value="C1Q"/>
    <property type="match status" value="1"/>
</dbReference>
<reference evidence="6" key="1">
    <citation type="submission" date="2020-10" db="EMBL/GenBank/DDBJ databases">
        <title>Chromosome-scale genome assembly of the Allis shad, Alosa alosa.</title>
        <authorList>
            <person name="Margot Z."/>
            <person name="Christophe K."/>
            <person name="Cabau C."/>
            <person name="Louis A."/>
            <person name="Berthelot C."/>
            <person name="Parey E."/>
            <person name="Roest Crollius H."/>
            <person name="Montfort J."/>
            <person name="Robinson-Rechavi M."/>
            <person name="Bucao C."/>
            <person name="Bouchez O."/>
            <person name="Gislard M."/>
            <person name="Lluch J."/>
            <person name="Milhes M."/>
            <person name="Lampietro C."/>
            <person name="Lopez Roques C."/>
            <person name="Donnadieu C."/>
            <person name="Braasch I."/>
            <person name="Desvignes T."/>
            <person name="Postlethwait J."/>
            <person name="Bobe J."/>
            <person name="Guiguen Y."/>
        </authorList>
    </citation>
    <scope>NUCLEOTIDE SEQUENCE</scope>
    <source>
        <strain evidence="6">M-15738</strain>
        <tissue evidence="6">Blood</tissue>
    </source>
</reference>
<keyword evidence="2" id="KW-0964">Secreted</keyword>
<evidence type="ECO:0000259" key="5">
    <source>
        <dbReference type="PROSITE" id="PS50871"/>
    </source>
</evidence>
<dbReference type="PRINTS" id="PR00007">
    <property type="entry name" value="COMPLEMNTC1Q"/>
</dbReference>